<reference evidence="1" key="1">
    <citation type="journal article" date="2014" name="Front. Microbiol.">
        <title>High frequency of phylogenetically diverse reductive dehalogenase-homologous genes in deep subseafloor sedimentary metagenomes.</title>
        <authorList>
            <person name="Kawai M."/>
            <person name="Futagami T."/>
            <person name="Toyoda A."/>
            <person name="Takaki Y."/>
            <person name="Nishi S."/>
            <person name="Hori S."/>
            <person name="Arai W."/>
            <person name="Tsubouchi T."/>
            <person name="Morono Y."/>
            <person name="Uchiyama I."/>
            <person name="Ito T."/>
            <person name="Fujiyama A."/>
            <person name="Inagaki F."/>
            <person name="Takami H."/>
        </authorList>
    </citation>
    <scope>NUCLEOTIDE SEQUENCE</scope>
    <source>
        <strain evidence="1">Expedition CK06-06</strain>
    </source>
</reference>
<gene>
    <name evidence="1" type="ORF">S12H4_25959</name>
</gene>
<dbReference type="EMBL" id="BARW01014682">
    <property type="protein sequence ID" value="GAI78695.1"/>
    <property type="molecule type" value="Genomic_DNA"/>
</dbReference>
<comment type="caution">
    <text evidence="1">The sequence shown here is derived from an EMBL/GenBank/DDBJ whole genome shotgun (WGS) entry which is preliminary data.</text>
</comment>
<dbReference type="AlphaFoldDB" id="X1STL4"/>
<accession>X1STL4</accession>
<name>X1STL4_9ZZZZ</name>
<sequence>VREGEVIFGSEEQIALTIIQGQRPIEEIKEELFKS</sequence>
<evidence type="ECO:0000313" key="1">
    <source>
        <dbReference type="EMBL" id="GAI78695.1"/>
    </source>
</evidence>
<proteinExistence type="predicted"/>
<protein>
    <submittedName>
        <fullName evidence="1">Uncharacterized protein</fullName>
    </submittedName>
</protein>
<organism evidence="1">
    <name type="scientific">marine sediment metagenome</name>
    <dbReference type="NCBI Taxonomy" id="412755"/>
    <lineage>
        <taxon>unclassified sequences</taxon>
        <taxon>metagenomes</taxon>
        <taxon>ecological metagenomes</taxon>
    </lineage>
</organism>
<feature type="non-terminal residue" evidence="1">
    <location>
        <position position="1"/>
    </location>
</feature>